<reference evidence="1 2" key="1">
    <citation type="submission" date="2021-06" db="EMBL/GenBank/DDBJ databases">
        <title>Caerostris extrusa draft genome.</title>
        <authorList>
            <person name="Kono N."/>
            <person name="Arakawa K."/>
        </authorList>
    </citation>
    <scope>NUCLEOTIDE SEQUENCE [LARGE SCALE GENOMIC DNA]</scope>
</reference>
<dbReference type="Proteomes" id="UP001054945">
    <property type="component" value="Unassembled WGS sequence"/>
</dbReference>
<evidence type="ECO:0000313" key="2">
    <source>
        <dbReference type="Proteomes" id="UP001054945"/>
    </source>
</evidence>
<accession>A0AAV4X2D4</accession>
<proteinExistence type="predicted"/>
<organism evidence="1 2">
    <name type="scientific">Caerostris extrusa</name>
    <name type="common">Bark spider</name>
    <name type="synonym">Caerostris bankana</name>
    <dbReference type="NCBI Taxonomy" id="172846"/>
    <lineage>
        <taxon>Eukaryota</taxon>
        <taxon>Metazoa</taxon>
        <taxon>Ecdysozoa</taxon>
        <taxon>Arthropoda</taxon>
        <taxon>Chelicerata</taxon>
        <taxon>Arachnida</taxon>
        <taxon>Araneae</taxon>
        <taxon>Araneomorphae</taxon>
        <taxon>Entelegynae</taxon>
        <taxon>Araneoidea</taxon>
        <taxon>Araneidae</taxon>
        <taxon>Caerostris</taxon>
    </lineage>
</organism>
<sequence>MAKSLGLQCQEYHSEKNGNGGNQTIELCEKLHKMLIRKFGRIEGAVGMKYEVELKWLSDVILWFEKGFEISDGFRRQFKRARWKMKSYNVISTTSVSEGKVS</sequence>
<gene>
    <name evidence="1" type="ORF">CEXT_144821</name>
</gene>
<name>A0AAV4X2D4_CAEEX</name>
<dbReference type="AlphaFoldDB" id="A0AAV4X2D4"/>
<dbReference type="EMBL" id="BPLR01016995">
    <property type="protein sequence ID" value="GIY87933.1"/>
    <property type="molecule type" value="Genomic_DNA"/>
</dbReference>
<protein>
    <submittedName>
        <fullName evidence="1">Uncharacterized protein</fullName>
    </submittedName>
</protein>
<keyword evidence="2" id="KW-1185">Reference proteome</keyword>
<evidence type="ECO:0000313" key="1">
    <source>
        <dbReference type="EMBL" id="GIY87933.1"/>
    </source>
</evidence>
<comment type="caution">
    <text evidence="1">The sequence shown here is derived from an EMBL/GenBank/DDBJ whole genome shotgun (WGS) entry which is preliminary data.</text>
</comment>